<dbReference type="EMBL" id="MHQI01000041">
    <property type="protein sequence ID" value="OGZ99354.1"/>
    <property type="molecule type" value="Genomic_DNA"/>
</dbReference>
<sequence>MHNFDLRSQKGFSNVANASCIFLYLAARSQRKIAFTATERTRYIKHNEDIVFFCDADFFLYFNLYST</sequence>
<evidence type="ECO:0000313" key="1">
    <source>
        <dbReference type="EMBL" id="OGZ99354.1"/>
    </source>
</evidence>
<comment type="caution">
    <text evidence="1">The sequence shown here is derived from an EMBL/GenBank/DDBJ whole genome shotgun (WGS) entry which is preliminary data.</text>
</comment>
<dbReference type="Proteomes" id="UP000179023">
    <property type="component" value="Unassembled WGS sequence"/>
</dbReference>
<dbReference type="STRING" id="1802270.A3C07_03210"/>
<proteinExistence type="predicted"/>
<reference evidence="1 2" key="1">
    <citation type="journal article" date="2016" name="Nat. Commun.">
        <title>Thousands of microbial genomes shed light on interconnected biogeochemical processes in an aquifer system.</title>
        <authorList>
            <person name="Anantharaman K."/>
            <person name="Brown C.T."/>
            <person name="Hug L.A."/>
            <person name="Sharon I."/>
            <person name="Castelle C.J."/>
            <person name="Probst A.J."/>
            <person name="Thomas B.C."/>
            <person name="Singh A."/>
            <person name="Wilkins M.J."/>
            <person name="Karaoz U."/>
            <person name="Brodie E.L."/>
            <person name="Williams K.H."/>
            <person name="Hubbard S.S."/>
            <person name="Banfield J.F."/>
        </authorList>
    </citation>
    <scope>NUCLEOTIDE SEQUENCE [LARGE SCALE GENOMIC DNA]</scope>
</reference>
<accession>A0A1G2KIU6</accession>
<organism evidence="1 2">
    <name type="scientific">Candidatus Sungbacteria bacterium RIFCSPHIGHO2_02_FULL_47_11</name>
    <dbReference type="NCBI Taxonomy" id="1802270"/>
    <lineage>
        <taxon>Bacteria</taxon>
        <taxon>Candidatus Sungiibacteriota</taxon>
    </lineage>
</organism>
<dbReference type="AlphaFoldDB" id="A0A1G2KIU6"/>
<name>A0A1G2KIU6_9BACT</name>
<protein>
    <submittedName>
        <fullName evidence="1">Uncharacterized protein</fullName>
    </submittedName>
</protein>
<gene>
    <name evidence="1" type="ORF">A3C07_03210</name>
</gene>
<evidence type="ECO:0000313" key="2">
    <source>
        <dbReference type="Proteomes" id="UP000179023"/>
    </source>
</evidence>